<organism evidence="1 2">
    <name type="scientific">Panicum virgatum</name>
    <name type="common">Blackwell switchgrass</name>
    <dbReference type="NCBI Taxonomy" id="38727"/>
    <lineage>
        <taxon>Eukaryota</taxon>
        <taxon>Viridiplantae</taxon>
        <taxon>Streptophyta</taxon>
        <taxon>Embryophyta</taxon>
        <taxon>Tracheophyta</taxon>
        <taxon>Spermatophyta</taxon>
        <taxon>Magnoliopsida</taxon>
        <taxon>Liliopsida</taxon>
        <taxon>Poales</taxon>
        <taxon>Poaceae</taxon>
        <taxon>PACMAD clade</taxon>
        <taxon>Panicoideae</taxon>
        <taxon>Panicodae</taxon>
        <taxon>Paniceae</taxon>
        <taxon>Panicinae</taxon>
        <taxon>Panicum</taxon>
        <taxon>Panicum sect. Hiantes</taxon>
    </lineage>
</organism>
<gene>
    <name evidence="1" type="ORF">PVAP13_1NG290938</name>
</gene>
<comment type="caution">
    <text evidence="1">The sequence shown here is derived from an EMBL/GenBank/DDBJ whole genome shotgun (WGS) entry which is preliminary data.</text>
</comment>
<reference evidence="1" key="1">
    <citation type="submission" date="2020-05" db="EMBL/GenBank/DDBJ databases">
        <title>WGS assembly of Panicum virgatum.</title>
        <authorList>
            <person name="Lovell J.T."/>
            <person name="Jenkins J."/>
            <person name="Shu S."/>
            <person name="Juenger T.E."/>
            <person name="Schmutz J."/>
        </authorList>
    </citation>
    <scope>NUCLEOTIDE SEQUENCE</scope>
    <source>
        <strain evidence="1">AP13</strain>
    </source>
</reference>
<dbReference type="SUPFAM" id="SSF53098">
    <property type="entry name" value="Ribonuclease H-like"/>
    <property type="match status" value="1"/>
</dbReference>
<dbReference type="InterPro" id="IPR012337">
    <property type="entry name" value="RNaseH-like_sf"/>
</dbReference>
<sequence>MKALWLKINVDGSISEASGEAEIGIVIRDLLVSVKLTTWQTLFDVSNAEEMEALACKEGIGLAAEWFQEPVMEPDCTNSVADDLAQMAKCLNHSAVW</sequence>
<keyword evidence="2" id="KW-1185">Reference proteome</keyword>
<evidence type="ECO:0000313" key="2">
    <source>
        <dbReference type="Proteomes" id="UP000823388"/>
    </source>
</evidence>
<proteinExistence type="predicted"/>
<dbReference type="EMBL" id="CM029038">
    <property type="protein sequence ID" value="KAG2651572.1"/>
    <property type="molecule type" value="Genomic_DNA"/>
</dbReference>
<dbReference type="InterPro" id="IPR052929">
    <property type="entry name" value="RNase_H-like_EbsB-rel"/>
</dbReference>
<accession>A0A8T0WR16</accession>
<dbReference type="PANTHER" id="PTHR47074:SF73">
    <property type="entry name" value="OS04G0448401 PROTEIN"/>
    <property type="match status" value="1"/>
</dbReference>
<dbReference type="PANTHER" id="PTHR47074">
    <property type="entry name" value="BNAC02G40300D PROTEIN"/>
    <property type="match status" value="1"/>
</dbReference>
<evidence type="ECO:0008006" key="3">
    <source>
        <dbReference type="Google" id="ProtNLM"/>
    </source>
</evidence>
<dbReference type="AlphaFoldDB" id="A0A8T0WR16"/>
<evidence type="ECO:0000313" key="1">
    <source>
        <dbReference type="EMBL" id="KAG2651572.1"/>
    </source>
</evidence>
<dbReference type="Proteomes" id="UP000823388">
    <property type="component" value="Chromosome 1N"/>
</dbReference>
<name>A0A8T0WR16_PANVG</name>
<protein>
    <recommendedName>
        <fullName evidence="3">RNase H type-1 domain-containing protein</fullName>
    </recommendedName>
</protein>